<comment type="caution">
    <text evidence="1">The sequence shown here is derived from an EMBL/GenBank/DDBJ whole genome shotgun (WGS) entry which is preliminary data.</text>
</comment>
<evidence type="ECO:0000313" key="1">
    <source>
        <dbReference type="EMBL" id="OIJ86168.1"/>
    </source>
</evidence>
<keyword evidence="2" id="KW-1185">Reference proteome</keyword>
<dbReference type="Proteomes" id="UP000179935">
    <property type="component" value="Unassembled WGS sequence"/>
</dbReference>
<reference evidence="1 2" key="1">
    <citation type="submission" date="2016-10" db="EMBL/GenBank/DDBJ databases">
        <title>Genome sequence of Streptomyces sp. MUSC 93.</title>
        <authorList>
            <person name="Lee L.-H."/>
            <person name="Ser H.-L."/>
            <person name="Law J.W.-F."/>
        </authorList>
    </citation>
    <scope>NUCLEOTIDE SEQUENCE [LARGE SCALE GENOMIC DNA]</scope>
    <source>
        <strain evidence="1 2">MUSC 93</strain>
    </source>
</reference>
<accession>A0A1S2NXD8</accession>
<proteinExistence type="predicted"/>
<dbReference type="AlphaFoldDB" id="A0A1S2NXD8"/>
<dbReference type="EMBL" id="MLYP01000079">
    <property type="protein sequence ID" value="OIJ86168.1"/>
    <property type="molecule type" value="Genomic_DNA"/>
</dbReference>
<evidence type="ECO:0000313" key="2">
    <source>
        <dbReference type="Proteomes" id="UP000179935"/>
    </source>
</evidence>
<name>A0A1S2NXD8_9ACTN</name>
<protein>
    <submittedName>
        <fullName evidence="1">Uncharacterized protein</fullName>
    </submittedName>
</protein>
<sequence length="60" mass="6658">MPATRRLDGRRQLWRLRAQLREVAFGVFVPDGVVVEQVLEGVGILPGDIALDGIAQRFQA</sequence>
<organism evidence="1 2">
    <name type="scientific">Streptomyces colonosanans</name>
    <dbReference type="NCBI Taxonomy" id="1428652"/>
    <lineage>
        <taxon>Bacteria</taxon>
        <taxon>Bacillati</taxon>
        <taxon>Actinomycetota</taxon>
        <taxon>Actinomycetes</taxon>
        <taxon>Kitasatosporales</taxon>
        <taxon>Streptomycetaceae</taxon>
        <taxon>Streptomyces</taxon>
    </lineage>
</organism>
<gene>
    <name evidence="1" type="ORF">BIV24_27000</name>
</gene>